<sequence>MGTLDHSANWVNLAKPLRSLPIFFISLFNYVSTLYSTHQSNRATSEKAKGIIINEGGSHPTETKGKSLTGRQRQEEKPYRKERNRPQPTPTRVSSVAAPHAVPAQEPLATPTLPIAPQPRFLNRLKGKGVQTIIEEKLLSLEGLEGKHPDVRDFYTAYGELVPKNNKKDSEFRPVKSIMVRGKEIECHSEHINVVLGRPLHFLLPYEGLPIVQSLDDLKGWLAPMISDTTPRWIDAGTPIEKRDMNIASRF</sequence>
<gene>
    <name evidence="3" type="ORF">H5410_046683</name>
</gene>
<dbReference type="Pfam" id="PF20167">
    <property type="entry name" value="Transposase_32"/>
    <property type="match status" value="1"/>
</dbReference>
<dbReference type="InterPro" id="IPR046796">
    <property type="entry name" value="Transposase_32_dom"/>
</dbReference>
<evidence type="ECO:0000256" key="1">
    <source>
        <dbReference type="SAM" id="MobiDB-lite"/>
    </source>
</evidence>
<keyword evidence="4" id="KW-1185">Reference proteome</keyword>
<dbReference type="EMBL" id="JACXVP010000009">
    <property type="protein sequence ID" value="KAG5586249.1"/>
    <property type="molecule type" value="Genomic_DNA"/>
</dbReference>
<evidence type="ECO:0000259" key="2">
    <source>
        <dbReference type="Pfam" id="PF20167"/>
    </source>
</evidence>
<reference evidence="3 4" key="1">
    <citation type="submission" date="2020-09" db="EMBL/GenBank/DDBJ databases">
        <title>De no assembly of potato wild relative species, Solanum commersonii.</title>
        <authorList>
            <person name="Cho K."/>
        </authorList>
    </citation>
    <scope>NUCLEOTIDE SEQUENCE [LARGE SCALE GENOMIC DNA]</scope>
    <source>
        <strain evidence="3">LZ3.2</strain>
        <tissue evidence="3">Leaf</tissue>
    </source>
</reference>
<comment type="caution">
    <text evidence="3">The sequence shown here is derived from an EMBL/GenBank/DDBJ whole genome shotgun (WGS) entry which is preliminary data.</text>
</comment>
<accession>A0A9J5XCY5</accession>
<feature type="region of interest" description="Disordered" evidence="1">
    <location>
        <begin position="53"/>
        <end position="99"/>
    </location>
</feature>
<feature type="domain" description="Putative plant transposon protein" evidence="2">
    <location>
        <begin position="151"/>
        <end position="251"/>
    </location>
</feature>
<dbReference type="Proteomes" id="UP000824120">
    <property type="component" value="Chromosome 9"/>
</dbReference>
<evidence type="ECO:0000313" key="3">
    <source>
        <dbReference type="EMBL" id="KAG5586249.1"/>
    </source>
</evidence>
<organism evidence="3 4">
    <name type="scientific">Solanum commersonii</name>
    <name type="common">Commerson's wild potato</name>
    <name type="synonym">Commerson's nightshade</name>
    <dbReference type="NCBI Taxonomy" id="4109"/>
    <lineage>
        <taxon>Eukaryota</taxon>
        <taxon>Viridiplantae</taxon>
        <taxon>Streptophyta</taxon>
        <taxon>Embryophyta</taxon>
        <taxon>Tracheophyta</taxon>
        <taxon>Spermatophyta</taxon>
        <taxon>Magnoliopsida</taxon>
        <taxon>eudicotyledons</taxon>
        <taxon>Gunneridae</taxon>
        <taxon>Pentapetalae</taxon>
        <taxon>asterids</taxon>
        <taxon>lamiids</taxon>
        <taxon>Solanales</taxon>
        <taxon>Solanaceae</taxon>
        <taxon>Solanoideae</taxon>
        <taxon>Solaneae</taxon>
        <taxon>Solanum</taxon>
    </lineage>
</organism>
<feature type="compositionally biased region" description="Basic and acidic residues" evidence="1">
    <location>
        <begin position="72"/>
        <end position="85"/>
    </location>
</feature>
<dbReference type="PANTHER" id="PTHR33180">
    <property type="entry name" value="PHOTOSYSTEM II CP43 REACTION CENTER PROTEIN"/>
    <property type="match status" value="1"/>
</dbReference>
<dbReference type="PANTHER" id="PTHR33180:SF31">
    <property type="entry name" value="POLYPROTEIN PROTEIN"/>
    <property type="match status" value="1"/>
</dbReference>
<dbReference type="AlphaFoldDB" id="A0A9J5XCY5"/>
<protein>
    <recommendedName>
        <fullName evidence="2">Putative plant transposon protein domain-containing protein</fullName>
    </recommendedName>
</protein>
<name>A0A9J5XCY5_SOLCO</name>
<evidence type="ECO:0000313" key="4">
    <source>
        <dbReference type="Proteomes" id="UP000824120"/>
    </source>
</evidence>
<proteinExistence type="predicted"/>